<organism evidence="1">
    <name type="scientific">Timema monikensis</name>
    <dbReference type="NCBI Taxonomy" id="170555"/>
    <lineage>
        <taxon>Eukaryota</taxon>
        <taxon>Metazoa</taxon>
        <taxon>Ecdysozoa</taxon>
        <taxon>Arthropoda</taxon>
        <taxon>Hexapoda</taxon>
        <taxon>Insecta</taxon>
        <taxon>Pterygota</taxon>
        <taxon>Neoptera</taxon>
        <taxon>Polyneoptera</taxon>
        <taxon>Phasmatodea</taxon>
        <taxon>Timematodea</taxon>
        <taxon>Timematoidea</taxon>
        <taxon>Timematidae</taxon>
        <taxon>Timema</taxon>
    </lineage>
</organism>
<evidence type="ECO:0000313" key="1">
    <source>
        <dbReference type="EMBL" id="CAD7429024.1"/>
    </source>
</evidence>
<protein>
    <submittedName>
        <fullName evidence="1">Uncharacterized protein</fullName>
    </submittedName>
</protein>
<dbReference type="EMBL" id="OB793932">
    <property type="protein sequence ID" value="CAD7429024.1"/>
    <property type="molecule type" value="Genomic_DNA"/>
</dbReference>
<gene>
    <name evidence="1" type="ORF">TMSB3V08_LOCUS5812</name>
</gene>
<proteinExistence type="predicted"/>
<accession>A0A7R9E7S6</accession>
<name>A0A7R9E7S6_9NEOP</name>
<dbReference type="AlphaFoldDB" id="A0A7R9E7S6"/>
<sequence>MTSALANYATEADLIFTMFENDLLCVLVIRVLVIDTNVPVSILSPSGFSVKQRRPRLEWWDELDKDLARLEVSRDWRREALDRSRWKQLVKAALDLQELIREIFGASTRNAERRELEERSRTGVLEIKRK</sequence>
<reference evidence="1" key="1">
    <citation type="submission" date="2020-11" db="EMBL/GenBank/DDBJ databases">
        <authorList>
            <person name="Tran Van P."/>
        </authorList>
    </citation>
    <scope>NUCLEOTIDE SEQUENCE</scope>
</reference>